<evidence type="ECO:0000313" key="3">
    <source>
        <dbReference type="Proteomes" id="UP000654670"/>
    </source>
</evidence>
<evidence type="ECO:0000313" key="2">
    <source>
        <dbReference type="EMBL" id="GGL61605.1"/>
    </source>
</evidence>
<organism evidence="2 3">
    <name type="scientific">Sporolactobacillus putidus</name>
    <dbReference type="NCBI Taxonomy" id="492735"/>
    <lineage>
        <taxon>Bacteria</taxon>
        <taxon>Bacillati</taxon>
        <taxon>Bacillota</taxon>
        <taxon>Bacilli</taxon>
        <taxon>Bacillales</taxon>
        <taxon>Sporolactobacillaceae</taxon>
        <taxon>Sporolactobacillus</taxon>
    </lineage>
</organism>
<reference evidence="2" key="2">
    <citation type="submission" date="2020-09" db="EMBL/GenBank/DDBJ databases">
        <authorList>
            <person name="Sun Q."/>
            <person name="Ohkuma M."/>
        </authorList>
    </citation>
    <scope>NUCLEOTIDE SEQUENCE</scope>
    <source>
        <strain evidence="2">JCM 15325</strain>
    </source>
</reference>
<dbReference type="InterPro" id="IPR002178">
    <property type="entry name" value="PTS_EIIA_type-2_dom"/>
</dbReference>
<name>A0A917S6F3_9BACL</name>
<gene>
    <name evidence="2" type="ORF">GCM10007968_26970</name>
</gene>
<keyword evidence="3" id="KW-1185">Reference proteome</keyword>
<dbReference type="InterPro" id="IPR016152">
    <property type="entry name" value="PTrfase/Anion_transptr"/>
</dbReference>
<dbReference type="Pfam" id="PF00359">
    <property type="entry name" value="PTS_EIIA_2"/>
    <property type="match status" value="1"/>
</dbReference>
<dbReference type="SUPFAM" id="SSF55804">
    <property type="entry name" value="Phoshotransferase/anion transport protein"/>
    <property type="match status" value="1"/>
</dbReference>
<sequence length="157" mass="18015">MSTRIQDLFREDLIFFEDVLSKEELFKSIGKKLLQKNLVNQGYIDAITERESKYPTGLDLSVVKAGSSNVAIPHTEVNYCNWKGIVIARLKEEVIFHDMISPDKSIPVRYAFFILNNEKNSQTNILSYLMSFFTAGDKMSRLDSLETGKEIYEFVVS</sequence>
<dbReference type="Proteomes" id="UP000654670">
    <property type="component" value="Unassembled WGS sequence"/>
</dbReference>
<dbReference type="EMBL" id="BMOK01000014">
    <property type="protein sequence ID" value="GGL61605.1"/>
    <property type="molecule type" value="Genomic_DNA"/>
</dbReference>
<dbReference type="InterPro" id="IPR051541">
    <property type="entry name" value="PTS_SugarTrans_NitroReg"/>
</dbReference>
<dbReference type="PROSITE" id="PS51094">
    <property type="entry name" value="PTS_EIIA_TYPE_2"/>
    <property type="match status" value="1"/>
</dbReference>
<dbReference type="PANTHER" id="PTHR47738:SF3">
    <property type="entry name" value="PHOSPHOTRANSFERASE SYSTEM MANNITOL_FRUCTOSE-SPECIFIC IIA DOMAIN CONTAINING PROTEIN"/>
    <property type="match status" value="1"/>
</dbReference>
<reference evidence="2" key="1">
    <citation type="journal article" date="2014" name="Int. J. Syst. Evol. Microbiol.">
        <title>Complete genome sequence of Corynebacterium casei LMG S-19264T (=DSM 44701T), isolated from a smear-ripened cheese.</title>
        <authorList>
            <consortium name="US DOE Joint Genome Institute (JGI-PGF)"/>
            <person name="Walter F."/>
            <person name="Albersmeier A."/>
            <person name="Kalinowski J."/>
            <person name="Ruckert C."/>
        </authorList>
    </citation>
    <scope>NUCLEOTIDE SEQUENCE</scope>
    <source>
        <strain evidence="2">JCM 15325</strain>
    </source>
</reference>
<dbReference type="PANTHER" id="PTHR47738">
    <property type="entry name" value="PTS SYSTEM FRUCTOSE-LIKE EIIA COMPONENT-RELATED"/>
    <property type="match status" value="1"/>
</dbReference>
<accession>A0A917S6F3</accession>
<dbReference type="AlphaFoldDB" id="A0A917S6F3"/>
<evidence type="ECO:0000259" key="1">
    <source>
        <dbReference type="PROSITE" id="PS51094"/>
    </source>
</evidence>
<dbReference type="Gene3D" id="3.40.930.10">
    <property type="entry name" value="Mannitol-specific EII, Chain A"/>
    <property type="match status" value="1"/>
</dbReference>
<protein>
    <submittedName>
        <fullName evidence="2">PTS glucitol transporter subunit III</fullName>
    </submittedName>
</protein>
<dbReference type="RefSeq" id="WP_188804237.1">
    <property type="nucleotide sequence ID" value="NZ_BMOK01000014.1"/>
</dbReference>
<comment type="caution">
    <text evidence="2">The sequence shown here is derived from an EMBL/GenBank/DDBJ whole genome shotgun (WGS) entry which is preliminary data.</text>
</comment>
<dbReference type="CDD" id="cd00211">
    <property type="entry name" value="PTS_IIA_fru"/>
    <property type="match status" value="1"/>
</dbReference>
<feature type="domain" description="PTS EIIA type-2" evidence="1">
    <location>
        <begin position="6"/>
        <end position="157"/>
    </location>
</feature>
<proteinExistence type="predicted"/>